<feature type="chain" id="PRO_5010540087" evidence="1">
    <location>
        <begin position="21"/>
        <end position="822"/>
    </location>
</feature>
<dbReference type="OMA" id="RAWEMFQ"/>
<protein>
    <submittedName>
        <fullName evidence="2">Uncharacterized protein</fullName>
    </submittedName>
</protein>
<dbReference type="OrthoDB" id="3473062at2759"/>
<dbReference type="Proteomes" id="UP000177798">
    <property type="component" value="Chromosome 4"/>
</dbReference>
<feature type="signal peptide" evidence="1">
    <location>
        <begin position="1"/>
        <end position="20"/>
    </location>
</feature>
<dbReference type="KEGG" id="ssl:SS1G_02692"/>
<accession>A0A1D9Q1Q6</accession>
<dbReference type="VEuPathDB" id="FungiDB:sscle_04g036480"/>
<keyword evidence="1" id="KW-0732">Signal</keyword>
<proteinExistence type="predicted"/>
<gene>
    <name evidence="2" type="ORF">sscle_04g036480</name>
</gene>
<organism evidence="2 3">
    <name type="scientific">Sclerotinia sclerotiorum (strain ATCC 18683 / 1980 / Ss-1)</name>
    <name type="common">White mold</name>
    <name type="synonym">Whetzelinia sclerotiorum</name>
    <dbReference type="NCBI Taxonomy" id="665079"/>
    <lineage>
        <taxon>Eukaryota</taxon>
        <taxon>Fungi</taxon>
        <taxon>Dikarya</taxon>
        <taxon>Ascomycota</taxon>
        <taxon>Pezizomycotina</taxon>
        <taxon>Leotiomycetes</taxon>
        <taxon>Helotiales</taxon>
        <taxon>Sclerotiniaceae</taxon>
        <taxon>Sclerotinia</taxon>
    </lineage>
</organism>
<dbReference type="EMBL" id="CP017817">
    <property type="protein sequence ID" value="APA08878.1"/>
    <property type="molecule type" value="Genomic_DNA"/>
</dbReference>
<evidence type="ECO:0000256" key="1">
    <source>
        <dbReference type="SAM" id="SignalP"/>
    </source>
</evidence>
<dbReference type="RefSeq" id="XP_001596472.1">
    <property type="nucleotide sequence ID" value="XM_001596422.1"/>
</dbReference>
<evidence type="ECO:0000313" key="3">
    <source>
        <dbReference type="Proteomes" id="UP000177798"/>
    </source>
</evidence>
<sequence length="822" mass="93656">MIVRPTPVLALGACIAGALTAEIKHDPSPQSLDTIPPNDPLVSQSKVPAAGHVWFDFSPTAVKNILTSSSTSPSNFKDLSSPDDLKIAKRQETWSRPELVGISNSGKFKMDTPNMGKFDWARRYKDWETLALQDSNSGKSLSARYGEEKLGKPHWFCDLDNGCTAMPTPLEVLEFVDVSEPGMTRDEKIEEAQARYWAGMSYYLVFRSGTHTIQNALARAQDFVLARIDSIIYDFTKQDNVETILKCEIKKWFINLVYQYTGKALRIGMSKFVQAEAGLDPKDAKLEPPSWTSLDKANPFMFTEFLKQLLDFTLPMEHTVGKGKKHPQGNEGESSIDFLRLTSESYTSDLYCGHMDGIAGTGNDNMARIADAGFHISEIMKQYMQNLSEVFRSLNGFKDVEGMGKTMSDWMFNADYEAIIRRLDSIDISKEAQNFSQKLSGYFISAAWASNKCYMKCQTELNRGTVNKRCHAKKFASERFCPEDHPDTLCQVNCYTMMDSGNHEKQLIGLDKLAKHGFDIEDIKKNSWEYSRELKKLHKPQLDYVNGKEFTFSGDRSAITLSVSTSKTNRIADKPRKSRNFPCFSGQDYRGMDTETHLTNLGMGFGSTDWGEETKANPRAWEMFQHHCPEQTRKMAPLTRYLNIICGQHLLFPEKTARDGLVHRRVMKPDIEGKNREVCQTLREKTENMDENIANYLFCSGRWPESSKIFSNEKGWVYTDWNSRWHRGSGLKFMLSHKYRCMIYMLQNRNFNVGEQWANMDWHADPTKVVDDGAHVNGTVLALDDDDVKDLETMPEDNLSMDPAATKELRRKLAEYEKNNRG</sequence>
<evidence type="ECO:0000313" key="2">
    <source>
        <dbReference type="EMBL" id="APA08878.1"/>
    </source>
</evidence>
<name>A0A1D9Q1Q6_SCLS1</name>
<dbReference type="AlphaFoldDB" id="A0A1D9Q1Q6"/>
<reference evidence="3" key="1">
    <citation type="journal article" date="2017" name="Genome Biol. Evol.">
        <title>The complete genome sequence of the phytopathogenic fungus Sclerotinia sclerotiorum reveals insights into the genome architecture of broad host range pathogens.</title>
        <authorList>
            <person name="Derbyshire M."/>
            <person name="Denton-Giles M."/>
            <person name="Hegedus D."/>
            <person name="Seifbarghy S."/>
            <person name="Rollins J."/>
            <person name="van Kan J."/>
            <person name="Seidl M.F."/>
            <person name="Faino L."/>
            <person name="Mbengue M."/>
            <person name="Navaud O."/>
            <person name="Raffaele S."/>
            <person name="Hammond-Kosack K."/>
            <person name="Heard S."/>
            <person name="Oliver R."/>
        </authorList>
    </citation>
    <scope>NUCLEOTIDE SEQUENCE [LARGE SCALE GENOMIC DNA]</scope>
    <source>
        <strain evidence="3">ATCC 18683 / 1980 / Ss-1</strain>
    </source>
</reference>